<sequence>MRKRIIDWIFTLQSQRGILGEKERRLYTYAYGLLLNKIAIYAIIAIVGTITGNWIGMFSFLLPFTILRQYAGGIHLEKPMNCIIFSGFLVFGCGQYLAVASDIGKILCALWVAAILLIFVLAPIDTKGKKLDKTAKKIYGRRARGVLVIEVMIAICFWVCGFIVVTKGIAIAHIILMVSLITGKANFFDYR</sequence>
<keyword evidence="2" id="KW-0673">Quorum sensing</keyword>
<evidence type="ECO:0000256" key="5">
    <source>
        <dbReference type="ARBA" id="ARBA00022801"/>
    </source>
</evidence>
<dbReference type="Proteomes" id="UP000768180">
    <property type="component" value="Unassembled WGS sequence"/>
</dbReference>
<comment type="caution">
    <text evidence="9">The sequence shown here is derived from an EMBL/GenBank/DDBJ whole genome shotgun (WGS) entry which is preliminary data.</text>
</comment>
<keyword evidence="1" id="KW-1003">Cell membrane</keyword>
<feature type="transmembrane region" description="Helical" evidence="8">
    <location>
        <begin position="103"/>
        <end position="124"/>
    </location>
</feature>
<reference evidence="9 10" key="1">
    <citation type="journal article" date="2020" name="Cell Host Microbe">
        <title>Functional and Genomic Variation between Human-Derived Isolates of Lachnospiraceae Reveals Inter- and Intra-Species Diversity.</title>
        <authorList>
            <person name="Sorbara M.T."/>
            <person name="Littmann E.R."/>
            <person name="Fontana E."/>
            <person name="Moody T.U."/>
            <person name="Kohout C.E."/>
            <person name="Gjonbalaj M."/>
            <person name="Eaton V."/>
            <person name="Seok R."/>
            <person name="Leiner I.M."/>
            <person name="Pamer E.G."/>
        </authorList>
    </citation>
    <scope>NUCLEOTIDE SEQUENCE [LARGE SCALE GENOMIC DNA]</scope>
    <source>
        <strain evidence="9 10">MSK.14.54</strain>
    </source>
</reference>
<dbReference type="EMBL" id="JAAITQ010000024">
    <property type="protein sequence ID" value="NSE17147.1"/>
    <property type="molecule type" value="Genomic_DNA"/>
</dbReference>
<evidence type="ECO:0000256" key="4">
    <source>
        <dbReference type="ARBA" id="ARBA00022692"/>
    </source>
</evidence>
<gene>
    <name evidence="9" type="ORF">G5B05_12180</name>
</gene>
<evidence type="ECO:0000313" key="9">
    <source>
        <dbReference type="EMBL" id="NSE17147.1"/>
    </source>
</evidence>
<evidence type="ECO:0000256" key="6">
    <source>
        <dbReference type="ARBA" id="ARBA00022989"/>
    </source>
</evidence>
<organism evidence="9 10">
    <name type="scientific">Fusicatenibacter saccharivorans</name>
    <dbReference type="NCBI Taxonomy" id="1150298"/>
    <lineage>
        <taxon>Bacteria</taxon>
        <taxon>Bacillati</taxon>
        <taxon>Bacillota</taxon>
        <taxon>Clostridia</taxon>
        <taxon>Lachnospirales</taxon>
        <taxon>Lachnospiraceae</taxon>
        <taxon>Fusicatenibacter</taxon>
    </lineage>
</organism>
<dbReference type="InterPro" id="IPR006741">
    <property type="entry name" value="AgrB"/>
</dbReference>
<accession>A0ABX2GFS4</accession>
<evidence type="ECO:0000256" key="7">
    <source>
        <dbReference type="ARBA" id="ARBA00023136"/>
    </source>
</evidence>
<evidence type="ECO:0000256" key="8">
    <source>
        <dbReference type="SAM" id="Phobius"/>
    </source>
</evidence>
<feature type="transmembrane region" description="Helical" evidence="8">
    <location>
        <begin position="79"/>
        <end position="97"/>
    </location>
</feature>
<feature type="transmembrane region" description="Helical" evidence="8">
    <location>
        <begin position="38"/>
        <end position="67"/>
    </location>
</feature>
<keyword evidence="7 8" id="KW-0472">Membrane</keyword>
<proteinExistence type="predicted"/>
<dbReference type="RefSeq" id="WP_173830169.1">
    <property type="nucleotide sequence ID" value="NZ_JAAITQ010000024.1"/>
</dbReference>
<keyword evidence="4 8" id="KW-0812">Transmembrane</keyword>
<keyword evidence="3" id="KW-0645">Protease</keyword>
<feature type="transmembrane region" description="Helical" evidence="8">
    <location>
        <begin position="170"/>
        <end position="188"/>
    </location>
</feature>
<keyword evidence="10" id="KW-1185">Reference proteome</keyword>
<evidence type="ECO:0000256" key="2">
    <source>
        <dbReference type="ARBA" id="ARBA00022654"/>
    </source>
</evidence>
<keyword evidence="6 8" id="KW-1133">Transmembrane helix</keyword>
<protein>
    <submittedName>
        <fullName evidence="9">Accessory gene regulator B family protein</fullName>
    </submittedName>
</protein>
<evidence type="ECO:0000256" key="1">
    <source>
        <dbReference type="ARBA" id="ARBA00022475"/>
    </source>
</evidence>
<dbReference type="Pfam" id="PF04647">
    <property type="entry name" value="AgrB"/>
    <property type="match status" value="1"/>
</dbReference>
<evidence type="ECO:0000256" key="3">
    <source>
        <dbReference type="ARBA" id="ARBA00022670"/>
    </source>
</evidence>
<keyword evidence="5" id="KW-0378">Hydrolase</keyword>
<feature type="transmembrane region" description="Helical" evidence="8">
    <location>
        <begin position="145"/>
        <end position="164"/>
    </location>
</feature>
<evidence type="ECO:0000313" key="10">
    <source>
        <dbReference type="Proteomes" id="UP000768180"/>
    </source>
</evidence>
<name>A0ABX2GFS4_9FIRM</name>